<comment type="caution">
    <text evidence="2">The sequence shown here is derived from an EMBL/GenBank/DDBJ whole genome shotgun (WGS) entry which is preliminary data.</text>
</comment>
<dbReference type="EMBL" id="JAQQWI010000012">
    <property type="protein sequence ID" value="KAK8015993.1"/>
    <property type="molecule type" value="Genomic_DNA"/>
</dbReference>
<proteinExistence type="predicted"/>
<keyword evidence="3" id="KW-1185">Reference proteome</keyword>
<evidence type="ECO:0000313" key="3">
    <source>
        <dbReference type="Proteomes" id="UP001396898"/>
    </source>
</evidence>
<accession>A0ABR1RP14</accession>
<name>A0ABR1RP14_9PEZI</name>
<gene>
    <name evidence="2" type="ORF">PG991_008881</name>
</gene>
<evidence type="ECO:0000256" key="1">
    <source>
        <dbReference type="SAM" id="SignalP"/>
    </source>
</evidence>
<dbReference type="Proteomes" id="UP001396898">
    <property type="component" value="Unassembled WGS sequence"/>
</dbReference>
<organism evidence="2 3">
    <name type="scientific">Apiospora marii</name>
    <dbReference type="NCBI Taxonomy" id="335849"/>
    <lineage>
        <taxon>Eukaryota</taxon>
        <taxon>Fungi</taxon>
        <taxon>Dikarya</taxon>
        <taxon>Ascomycota</taxon>
        <taxon>Pezizomycotina</taxon>
        <taxon>Sordariomycetes</taxon>
        <taxon>Xylariomycetidae</taxon>
        <taxon>Amphisphaeriales</taxon>
        <taxon>Apiosporaceae</taxon>
        <taxon>Apiospora</taxon>
    </lineage>
</organism>
<feature type="chain" id="PRO_5047167838" evidence="1">
    <location>
        <begin position="19"/>
        <end position="258"/>
    </location>
</feature>
<sequence length="258" mass="29470">MKVPTVLFALSGAALTMAHSPALREARDWVTPNINVTATKNTEGSLQNMLNGSLHNCLSRNRAQKCDGLAEDVFIERTLKFLSFWKTEDYPHDSNDQTEKDLLLRLVEYQDVYQTLVTENDDHQRFPDNIVDLVRSARDRATEKGVLLSSNARVLDALDVIYNDICGTTKESKVPRRVQEITDIVLRGLDRNYENTPFVSKSEPCVCSGYYRCGIISTTYWDISIKDWQCDCNFVEDCSEEDGMPWYNSPESHNLARR</sequence>
<keyword evidence="1" id="KW-0732">Signal</keyword>
<reference evidence="2 3" key="1">
    <citation type="submission" date="2023-01" db="EMBL/GenBank/DDBJ databases">
        <title>Analysis of 21 Apiospora genomes using comparative genomics revels a genus with tremendous synthesis potential of carbohydrate active enzymes and secondary metabolites.</title>
        <authorList>
            <person name="Sorensen T."/>
        </authorList>
    </citation>
    <scope>NUCLEOTIDE SEQUENCE [LARGE SCALE GENOMIC DNA]</scope>
    <source>
        <strain evidence="2 3">CBS 20057</strain>
    </source>
</reference>
<protein>
    <submittedName>
        <fullName evidence="2">Uncharacterized protein</fullName>
    </submittedName>
</protein>
<feature type="signal peptide" evidence="1">
    <location>
        <begin position="1"/>
        <end position="18"/>
    </location>
</feature>
<evidence type="ECO:0000313" key="2">
    <source>
        <dbReference type="EMBL" id="KAK8015993.1"/>
    </source>
</evidence>